<dbReference type="eggNOG" id="ENOG5031096">
    <property type="taxonomic scope" value="Bacteria"/>
</dbReference>
<feature type="compositionally biased region" description="Basic and acidic residues" evidence="1">
    <location>
        <begin position="295"/>
        <end position="324"/>
    </location>
</feature>
<dbReference type="EMBL" id="CP001104">
    <property type="protein sequence ID" value="ACR71887.1"/>
    <property type="molecule type" value="Genomic_DNA"/>
</dbReference>
<feature type="compositionally biased region" description="Basic and acidic residues" evidence="1">
    <location>
        <begin position="158"/>
        <end position="186"/>
    </location>
</feature>
<organism evidence="3 4">
    <name type="scientific">Lachnospira eligens (strain ATCC 27750 / DSM 3376 / VPI C15-48 / C15-B4)</name>
    <name type="common">Eubacterium eligens</name>
    <dbReference type="NCBI Taxonomy" id="515620"/>
    <lineage>
        <taxon>Bacteria</taxon>
        <taxon>Bacillati</taxon>
        <taxon>Bacillota</taxon>
        <taxon>Clostridia</taxon>
        <taxon>Lachnospirales</taxon>
        <taxon>Lachnospiraceae</taxon>
        <taxon>Lachnospira</taxon>
    </lineage>
</organism>
<dbReference type="KEGG" id="eel:EUBELI_00884"/>
<feature type="transmembrane region" description="Helical" evidence="2">
    <location>
        <begin position="357"/>
        <end position="382"/>
    </location>
</feature>
<feature type="compositionally biased region" description="Basic and acidic residues" evidence="1">
    <location>
        <begin position="331"/>
        <end position="348"/>
    </location>
</feature>
<evidence type="ECO:0000256" key="1">
    <source>
        <dbReference type="SAM" id="MobiDB-lite"/>
    </source>
</evidence>
<dbReference type="AlphaFoldDB" id="C4Z5M8"/>
<feature type="region of interest" description="Disordered" evidence="1">
    <location>
        <begin position="21"/>
        <end position="102"/>
    </location>
</feature>
<evidence type="ECO:0000256" key="2">
    <source>
        <dbReference type="SAM" id="Phobius"/>
    </source>
</evidence>
<keyword evidence="2" id="KW-0812">Transmembrane</keyword>
<reference evidence="3 4" key="1">
    <citation type="journal article" date="2009" name="Proc. Natl. Acad. Sci. U.S.A.">
        <title>Characterizing a model human gut microbiota composed of members of its two dominant bacterial phyla.</title>
        <authorList>
            <person name="Mahowald M.A."/>
            <person name="Rey F.E."/>
            <person name="Seedorf H."/>
            <person name="Turnbaugh P.J."/>
            <person name="Fulton R.S."/>
            <person name="Wollam A."/>
            <person name="Shah N."/>
            <person name="Wang C."/>
            <person name="Magrini V."/>
            <person name="Wilson R.K."/>
            <person name="Cantarel B.L."/>
            <person name="Coutinho P.M."/>
            <person name="Henrissat B."/>
            <person name="Crock L.W."/>
            <person name="Russell A."/>
            <person name="Verberkmoes N.C."/>
            <person name="Hettich R.L."/>
            <person name="Gordon J.I."/>
        </authorList>
    </citation>
    <scope>NUCLEOTIDE SEQUENCE [LARGE SCALE GENOMIC DNA]</scope>
    <source>
        <strain evidence="4">ATCC 27750 / DSM 3376 / VPI C15-48 / C15-B4</strain>
    </source>
</reference>
<dbReference type="STRING" id="515620.EUBELI_00884"/>
<accession>C4Z5M8</accession>
<protein>
    <submittedName>
        <fullName evidence="3">Uncharacterized protein</fullName>
    </submittedName>
</protein>
<sequence length="521" mass="59610">MRILSDKEEDYLDKLLDSINEKEQADSQQEKPKSEWQQEIKEKDPEEIARQVREKIESENAGEEDTEEKKDAMAEEAVDKMLEDTPVEEAAGATITSDDDMELSDNDMKRLMNMNLDDLIEDVKSDTDSISIDDLLNPDEELKNAEAKAQAQALEEAQTEKGKTDLKENKETVKVDESKIKPEKPKKDNFFKKIKKVFFDSLEDESSDDDNSDNGNDGNISQQEKVTDKQETGDGEPKDENEQIIKDVFGNKNTLDDSEAPKKGFFARFRYRLAQMKAKRIEEEKAEEEAERLDDEEKQKNKELKKAAAIEKKEKKKQAAEQKKAAKTKKEKQPKPKKEKKTKEPPKPGDILKIKPVSLIMLAFFVAGVVVLVCVLNSALYYNTNSSQAKTYYNNGEYAKAYSKLNGMKLNSNDKTLYEQASTIMYVRRQYDSYNNYMSLNMKTEALNALIKGIDRYNTYRSSAQELGIDDKFKAEYQNVIDALQNTFKISEAQGISLADMSNSDFTNYYLKIKEYGKAVQ</sequence>
<feature type="region of interest" description="Disordered" evidence="1">
    <location>
        <begin position="202"/>
        <end position="261"/>
    </location>
</feature>
<evidence type="ECO:0000313" key="4">
    <source>
        <dbReference type="Proteomes" id="UP000001476"/>
    </source>
</evidence>
<feature type="region of interest" description="Disordered" evidence="1">
    <location>
        <begin position="281"/>
        <end position="348"/>
    </location>
</feature>
<proteinExistence type="predicted"/>
<feature type="region of interest" description="Disordered" evidence="1">
    <location>
        <begin position="141"/>
        <end position="186"/>
    </location>
</feature>
<feature type="compositionally biased region" description="Basic and acidic residues" evidence="1">
    <location>
        <begin position="225"/>
        <end position="245"/>
    </location>
</feature>
<name>C4Z5M8_LACE2</name>
<dbReference type="HOGENOM" id="CLU_567022_0_0_9"/>
<gene>
    <name evidence="3" type="ordered locus">EUBELI_00884</name>
</gene>
<feature type="compositionally biased region" description="Acidic residues" evidence="1">
    <location>
        <begin position="202"/>
        <end position="212"/>
    </location>
</feature>
<dbReference type="Proteomes" id="UP000001476">
    <property type="component" value="Chromosome"/>
</dbReference>
<keyword evidence="2" id="KW-1133">Transmembrane helix</keyword>
<feature type="compositionally biased region" description="Acidic residues" evidence="1">
    <location>
        <begin position="284"/>
        <end position="294"/>
    </location>
</feature>
<evidence type="ECO:0000313" key="3">
    <source>
        <dbReference type="EMBL" id="ACR71887.1"/>
    </source>
</evidence>
<keyword evidence="2" id="KW-0472">Membrane</keyword>
<feature type="compositionally biased region" description="Basic and acidic residues" evidence="1">
    <location>
        <begin position="67"/>
        <end position="83"/>
    </location>
</feature>
<feature type="compositionally biased region" description="Low complexity" evidence="1">
    <location>
        <begin position="147"/>
        <end position="156"/>
    </location>
</feature>
<feature type="compositionally biased region" description="Basic and acidic residues" evidence="1">
    <location>
        <begin position="21"/>
        <end position="58"/>
    </location>
</feature>
<keyword evidence="4" id="KW-1185">Reference proteome</keyword>